<evidence type="ECO:0000313" key="1">
    <source>
        <dbReference type="EMBL" id="KAA8906686.1"/>
    </source>
</evidence>
<organism evidence="1 2">
    <name type="scientific">Trichomonascus ciferrii</name>
    <dbReference type="NCBI Taxonomy" id="44093"/>
    <lineage>
        <taxon>Eukaryota</taxon>
        <taxon>Fungi</taxon>
        <taxon>Dikarya</taxon>
        <taxon>Ascomycota</taxon>
        <taxon>Saccharomycotina</taxon>
        <taxon>Dipodascomycetes</taxon>
        <taxon>Dipodascales</taxon>
        <taxon>Trichomonascaceae</taxon>
        <taxon>Trichomonascus</taxon>
        <taxon>Trichomonascus ciferrii complex</taxon>
    </lineage>
</organism>
<dbReference type="Proteomes" id="UP000761534">
    <property type="component" value="Unassembled WGS sequence"/>
</dbReference>
<proteinExistence type="predicted"/>
<name>A0A642V0X6_9ASCO</name>
<dbReference type="VEuPathDB" id="FungiDB:TRICI_005109"/>
<reference evidence="1" key="1">
    <citation type="journal article" date="2019" name="G3 (Bethesda)">
        <title>Genome Assemblies of Two Rare Opportunistic Yeast Pathogens: Diutina rugosa (syn. Candida rugosa) and Trichomonascus ciferrii (syn. Candida ciferrii).</title>
        <authorList>
            <person name="Mixao V."/>
            <person name="Saus E."/>
            <person name="Hansen A.P."/>
            <person name="Lass-Florl C."/>
            <person name="Gabaldon T."/>
        </authorList>
    </citation>
    <scope>NUCLEOTIDE SEQUENCE</scope>
    <source>
        <strain evidence="1">CBS 4856</strain>
    </source>
</reference>
<protein>
    <submittedName>
        <fullName evidence="1">Uncharacterized protein</fullName>
    </submittedName>
</protein>
<gene>
    <name evidence="1" type="ORF">TRICI_005109</name>
</gene>
<sequence>MNATESSKAAQHYYLELENMTKRTRGDTFPWKKETLLYFLQVFATATSNETLTTNTSEYIQRKADQLEDMTHLCESVQLPLADPVFGDSGPLVEIWSDSSDNSD</sequence>
<comment type="caution">
    <text evidence="1">The sequence shown here is derived from an EMBL/GenBank/DDBJ whole genome shotgun (WGS) entry which is preliminary data.</text>
</comment>
<keyword evidence="2" id="KW-1185">Reference proteome</keyword>
<accession>A0A642V0X6</accession>
<dbReference type="EMBL" id="SWFS01000392">
    <property type="protein sequence ID" value="KAA8906686.1"/>
    <property type="molecule type" value="Genomic_DNA"/>
</dbReference>
<dbReference type="AlphaFoldDB" id="A0A642V0X6"/>
<evidence type="ECO:0000313" key="2">
    <source>
        <dbReference type="Proteomes" id="UP000761534"/>
    </source>
</evidence>